<evidence type="ECO:0000256" key="2">
    <source>
        <dbReference type="SAM" id="Phobius"/>
    </source>
</evidence>
<evidence type="ECO:0000313" key="3">
    <source>
        <dbReference type="EMBL" id="MEC4722292.1"/>
    </source>
</evidence>
<sequence length="84" mass="9279">MKRCAGSCPDAQRAPELAAPGREPGIFADTGLSHLFEDRNGFLQRSTPERHAMFFFFSKRLGCLGSILVSIVLTLLLLSFFGIF</sequence>
<feature type="region of interest" description="Disordered" evidence="1">
    <location>
        <begin position="1"/>
        <end position="22"/>
    </location>
</feature>
<keyword evidence="2" id="KW-1133">Transmembrane helix</keyword>
<feature type="transmembrane region" description="Helical" evidence="2">
    <location>
        <begin position="61"/>
        <end position="83"/>
    </location>
</feature>
<comment type="caution">
    <text evidence="3">The sequence shown here is derived from an EMBL/GenBank/DDBJ whole genome shotgun (WGS) entry which is preliminary data.</text>
</comment>
<evidence type="ECO:0000313" key="4">
    <source>
        <dbReference type="Proteomes" id="UP001352263"/>
    </source>
</evidence>
<name>A0ABU6JGG9_9BURK</name>
<accession>A0ABU6JGG9</accession>
<dbReference type="EMBL" id="JAWIIV010000028">
    <property type="protein sequence ID" value="MEC4722292.1"/>
    <property type="molecule type" value="Genomic_DNA"/>
</dbReference>
<reference evidence="3 4" key="1">
    <citation type="submission" date="2023-10" db="EMBL/GenBank/DDBJ databases">
        <title>Noviherbaspirillum sp. CPCC 100848 genome assembly.</title>
        <authorList>
            <person name="Li X.Y."/>
            <person name="Fang X.M."/>
        </authorList>
    </citation>
    <scope>NUCLEOTIDE SEQUENCE [LARGE SCALE GENOMIC DNA]</scope>
    <source>
        <strain evidence="3 4">CPCC 100848</strain>
    </source>
</reference>
<protein>
    <submittedName>
        <fullName evidence="3">Uncharacterized protein</fullName>
    </submittedName>
</protein>
<keyword evidence="2" id="KW-0472">Membrane</keyword>
<evidence type="ECO:0000256" key="1">
    <source>
        <dbReference type="SAM" id="MobiDB-lite"/>
    </source>
</evidence>
<dbReference type="Proteomes" id="UP001352263">
    <property type="component" value="Unassembled WGS sequence"/>
</dbReference>
<keyword evidence="2" id="KW-0812">Transmembrane</keyword>
<keyword evidence="4" id="KW-1185">Reference proteome</keyword>
<organism evidence="3 4">
    <name type="scientific">Noviherbaspirillum album</name>
    <dbReference type="NCBI Taxonomy" id="3080276"/>
    <lineage>
        <taxon>Bacteria</taxon>
        <taxon>Pseudomonadati</taxon>
        <taxon>Pseudomonadota</taxon>
        <taxon>Betaproteobacteria</taxon>
        <taxon>Burkholderiales</taxon>
        <taxon>Oxalobacteraceae</taxon>
        <taxon>Noviherbaspirillum</taxon>
    </lineage>
</organism>
<proteinExistence type="predicted"/>
<gene>
    <name evidence="3" type="ORF">RY831_24320</name>
</gene>